<dbReference type="AlphaFoldDB" id="A0A0U5KQ37"/>
<dbReference type="SUPFAM" id="SSF53448">
    <property type="entry name" value="Nucleotide-diphospho-sugar transferases"/>
    <property type="match status" value="1"/>
</dbReference>
<dbReference type="GO" id="GO:0016757">
    <property type="term" value="F:glycosyltransferase activity"/>
    <property type="evidence" value="ECO:0007669"/>
    <property type="project" value="InterPro"/>
</dbReference>
<sequence>MRDESFVRFNIKYIRKILRVTDLFHLRNDELYKIYYQYILKKLNDVLSYTWKEYTTLRTQNVSSKNNKKIWVMWWQGYDQAPKVIKRNIKNLRQLFGDNVIVIDQTNYLRYTNISNNVQNAFNQKHISFTQWSDIIRYNLLRNHGGLWVDSSVMISEKIKNIPDFFESDFISLVSRPNTSKFITQGQWTGWFIGGEANFGLFVFLDLFFKNYYQKYRETIDYFFADDAATYYLNKDKKFRDLLKKQSREWNPYSFIENYNSLNSNHIINEFKNNQSYCIQKITYKFDYNKAKEGSLAYKIGQGEIL</sequence>
<accession>A0A0U5KQ37</accession>
<protein>
    <submittedName>
        <fullName evidence="1">Putative capsular polysaccharide synthesis protein</fullName>
    </submittedName>
</protein>
<dbReference type="Gene3D" id="3.90.550.20">
    <property type="match status" value="1"/>
</dbReference>
<gene>
    <name evidence="1" type="ORF">LRLP16767_LR202_02202</name>
</gene>
<reference evidence="2" key="1">
    <citation type="submission" date="2015-10" db="EMBL/GenBank/DDBJ databases">
        <authorList>
            <person name="Crossman L.C."/>
        </authorList>
    </citation>
    <scope>NUCLEOTIDE SEQUENCE [LARGE SCALE GENOMIC DNA]</scope>
    <source>
        <strain evidence="2">20-2</strain>
    </source>
</reference>
<dbReference type="InterPro" id="IPR029044">
    <property type="entry name" value="Nucleotide-diphossugar_trans"/>
</dbReference>
<dbReference type="InterPro" id="IPR008441">
    <property type="entry name" value="AfumC-like_glycosyl_Trfase"/>
</dbReference>
<organism evidence="1 2">
    <name type="scientific">Limosilactobacillus reuteri</name>
    <name type="common">Lactobacillus reuteri</name>
    <dbReference type="NCBI Taxonomy" id="1598"/>
    <lineage>
        <taxon>Bacteria</taxon>
        <taxon>Bacillati</taxon>
        <taxon>Bacillota</taxon>
        <taxon>Bacilli</taxon>
        <taxon>Lactobacillales</taxon>
        <taxon>Lactobacillaceae</taxon>
        <taxon>Limosilactobacillus</taxon>
    </lineage>
</organism>
<proteinExistence type="predicted"/>
<name>A0A0U5KQ37_LIMRT</name>
<evidence type="ECO:0000313" key="2">
    <source>
        <dbReference type="Proteomes" id="UP000235484"/>
    </source>
</evidence>
<dbReference type="Proteomes" id="UP000235484">
    <property type="component" value="Unassembled WGS sequence"/>
</dbReference>
<evidence type="ECO:0000313" key="1">
    <source>
        <dbReference type="EMBL" id="CUR42571.1"/>
    </source>
</evidence>
<dbReference type="RefSeq" id="WP_102817027.1">
    <property type="nucleotide sequence ID" value="NZ_CAJSZG010000007.1"/>
</dbReference>
<dbReference type="Pfam" id="PF05704">
    <property type="entry name" value="Caps_synth"/>
    <property type="match status" value="1"/>
</dbReference>
<dbReference type="EMBL" id="LN887688">
    <property type="protein sequence ID" value="CUR42571.1"/>
    <property type="molecule type" value="Genomic_DNA"/>
</dbReference>